<keyword evidence="4 7" id="KW-0812">Transmembrane</keyword>
<dbReference type="EMBL" id="JARESE010000041">
    <property type="protein sequence ID" value="MDE8652530.1"/>
    <property type="molecule type" value="Genomic_DNA"/>
</dbReference>
<dbReference type="Pfam" id="PF00375">
    <property type="entry name" value="SDF"/>
    <property type="match status" value="1"/>
</dbReference>
<evidence type="ECO:0000313" key="8">
    <source>
        <dbReference type="EMBL" id="MDE8652530.1"/>
    </source>
</evidence>
<evidence type="ECO:0000256" key="7">
    <source>
        <dbReference type="SAM" id="Phobius"/>
    </source>
</evidence>
<evidence type="ECO:0000313" key="9">
    <source>
        <dbReference type="Proteomes" id="UP001216253"/>
    </source>
</evidence>
<keyword evidence="9" id="KW-1185">Reference proteome</keyword>
<dbReference type="Gene3D" id="1.10.3860.10">
    <property type="entry name" value="Sodium:dicarboxylate symporter"/>
    <property type="match status" value="1"/>
</dbReference>
<organism evidence="8 9">
    <name type="scientific">Novosphingobium album</name>
    <name type="common">ex Liu et al. 2023</name>
    <dbReference type="NCBI Taxonomy" id="3031130"/>
    <lineage>
        <taxon>Bacteria</taxon>
        <taxon>Pseudomonadati</taxon>
        <taxon>Pseudomonadota</taxon>
        <taxon>Alphaproteobacteria</taxon>
        <taxon>Sphingomonadales</taxon>
        <taxon>Sphingomonadaceae</taxon>
        <taxon>Novosphingobium</taxon>
    </lineage>
</organism>
<evidence type="ECO:0000256" key="2">
    <source>
        <dbReference type="ARBA" id="ARBA00022448"/>
    </source>
</evidence>
<reference evidence="8 9" key="1">
    <citation type="submission" date="2023-03" db="EMBL/GenBank/DDBJ databases">
        <title>NovoSphingobium album sp. nov. isolated from polycyclic aromatic hydrocarbons- and heavy-metal polluted soil.</title>
        <authorList>
            <person name="Liu Z."/>
            <person name="Wang K."/>
        </authorList>
    </citation>
    <scope>NUCLEOTIDE SEQUENCE [LARGE SCALE GENOMIC DNA]</scope>
    <source>
        <strain evidence="8 9">H3SJ31-1</strain>
    </source>
</reference>
<protein>
    <submittedName>
        <fullName evidence="8">Dicarboxylate/amino acid:cation symporter</fullName>
    </submittedName>
</protein>
<gene>
    <name evidence="8" type="ORF">PYV00_12545</name>
</gene>
<dbReference type="InterPro" id="IPR036458">
    <property type="entry name" value="Na:dicarbo_symporter_sf"/>
</dbReference>
<keyword evidence="2" id="KW-0813">Transport</keyword>
<sequence>MERKLTTYIILGMILGIATGVVAHAIVGGDAERAKTVADYFHLLADIFLHLIKMIIAPLVLSTLVAGIAHMGDSAALGRIGGRAIAWFLTASLISISLGLISVNLFSPGDGLNLVRDGAANSGVDASALNFADFVLHVFPTSAVDAMATNQILQIVVFSLFVGVALTAIGDQGKPILAVVESLVELMLQVTGYVMRFAPLAVFGALAAAVTKDGIGVLVTFGKLIGEFYLTLMVLWILLAAAGFAVLGKRLFRLLRYVREPVLIAFSTASSEAAYPKMLEQLDRFGVPRRIYSFILPLGYSFNLDGSMMYASFATLFIAQAYNIDVPVMTQITILLVLMVTSKGIAAVPRASLVVVAATLGQFNLPIEGVAFILAVDHFMDMGRTATNVLGNAIATSVVTKWEGMLEVEEPEYVEHPHAPAHTAAGGLAGLELAEDMVTDERKG</sequence>
<accession>A0ABT5WRA6</accession>
<name>A0ABT5WRA6_9SPHN</name>
<keyword evidence="3" id="KW-1003">Cell membrane</keyword>
<dbReference type="PANTHER" id="PTHR42865:SF7">
    <property type="entry name" value="PROTON_GLUTAMATE-ASPARTATE SYMPORTER"/>
    <property type="match status" value="1"/>
</dbReference>
<dbReference type="SUPFAM" id="SSF118215">
    <property type="entry name" value="Proton glutamate symport protein"/>
    <property type="match status" value="1"/>
</dbReference>
<proteinExistence type="predicted"/>
<dbReference type="Proteomes" id="UP001216253">
    <property type="component" value="Unassembled WGS sequence"/>
</dbReference>
<feature type="transmembrane region" description="Helical" evidence="7">
    <location>
        <begin position="190"/>
        <end position="208"/>
    </location>
</feature>
<evidence type="ECO:0000256" key="6">
    <source>
        <dbReference type="ARBA" id="ARBA00023136"/>
    </source>
</evidence>
<comment type="subcellular location">
    <subcellularLocation>
        <location evidence="1">Cell membrane</location>
        <topology evidence="1">Multi-pass membrane protein</topology>
    </subcellularLocation>
</comment>
<feature type="transmembrane region" description="Helical" evidence="7">
    <location>
        <begin position="353"/>
        <end position="376"/>
    </location>
</feature>
<feature type="transmembrane region" description="Helical" evidence="7">
    <location>
        <begin position="84"/>
        <end position="106"/>
    </location>
</feature>
<evidence type="ECO:0000256" key="1">
    <source>
        <dbReference type="ARBA" id="ARBA00004651"/>
    </source>
</evidence>
<feature type="transmembrane region" description="Helical" evidence="7">
    <location>
        <begin position="152"/>
        <end position="169"/>
    </location>
</feature>
<dbReference type="PRINTS" id="PR00173">
    <property type="entry name" value="EDTRNSPORT"/>
</dbReference>
<comment type="caution">
    <text evidence="8">The sequence shown here is derived from an EMBL/GenBank/DDBJ whole genome shotgun (WGS) entry which is preliminary data.</text>
</comment>
<dbReference type="InterPro" id="IPR001991">
    <property type="entry name" value="Na-dicarboxylate_symporter"/>
</dbReference>
<keyword evidence="6 7" id="KW-0472">Membrane</keyword>
<dbReference type="PANTHER" id="PTHR42865">
    <property type="entry name" value="PROTON/GLUTAMATE-ASPARTATE SYMPORTER"/>
    <property type="match status" value="1"/>
</dbReference>
<feature type="transmembrane region" description="Helical" evidence="7">
    <location>
        <begin position="7"/>
        <end position="27"/>
    </location>
</feature>
<evidence type="ECO:0000256" key="5">
    <source>
        <dbReference type="ARBA" id="ARBA00022989"/>
    </source>
</evidence>
<dbReference type="RefSeq" id="WP_275228611.1">
    <property type="nucleotide sequence ID" value="NZ_JARESE010000041.1"/>
</dbReference>
<feature type="transmembrane region" description="Helical" evidence="7">
    <location>
        <begin position="228"/>
        <end position="247"/>
    </location>
</feature>
<evidence type="ECO:0000256" key="4">
    <source>
        <dbReference type="ARBA" id="ARBA00022692"/>
    </source>
</evidence>
<feature type="transmembrane region" description="Helical" evidence="7">
    <location>
        <begin position="328"/>
        <end position="346"/>
    </location>
</feature>
<feature type="transmembrane region" description="Helical" evidence="7">
    <location>
        <begin position="47"/>
        <end position="72"/>
    </location>
</feature>
<keyword evidence="5 7" id="KW-1133">Transmembrane helix</keyword>
<evidence type="ECO:0000256" key="3">
    <source>
        <dbReference type="ARBA" id="ARBA00022475"/>
    </source>
</evidence>
<feature type="transmembrane region" description="Helical" evidence="7">
    <location>
        <begin position="294"/>
        <end position="322"/>
    </location>
</feature>